<proteinExistence type="inferred from homology"/>
<dbReference type="Proteomes" id="UP000030598">
    <property type="component" value="Unassembled WGS sequence"/>
</dbReference>
<dbReference type="SUPFAM" id="SSF53335">
    <property type="entry name" value="S-adenosyl-L-methionine-dependent methyltransferases"/>
    <property type="match status" value="1"/>
</dbReference>
<accession>A0A0A1ZKC1</accession>
<dbReference type="GO" id="GO:0030791">
    <property type="term" value="F:arsenite methyltransferase activity"/>
    <property type="evidence" value="ECO:0007669"/>
    <property type="project" value="UniProtKB-EC"/>
</dbReference>
<keyword evidence="1 10" id="KW-0808">Transferase</keyword>
<dbReference type="Pfam" id="PF13847">
    <property type="entry name" value="Methyltransf_31"/>
    <property type="match status" value="1"/>
</dbReference>
<evidence type="ECO:0000256" key="7">
    <source>
        <dbReference type="ARBA" id="ARBA00047943"/>
    </source>
</evidence>
<dbReference type="EMBL" id="JNAH01000003">
    <property type="protein sequence ID" value="KGF88648.1"/>
    <property type="molecule type" value="Genomic_DNA"/>
</dbReference>
<comment type="similarity">
    <text evidence="3">Belongs to the methyltransferase superfamily. Arsenite methyltransferase family.</text>
</comment>
<dbReference type="PANTHER" id="PTHR43675">
    <property type="entry name" value="ARSENITE METHYLTRANSFERASE"/>
    <property type="match status" value="1"/>
</dbReference>
<evidence type="ECO:0000256" key="2">
    <source>
        <dbReference type="ARBA" id="ARBA00022691"/>
    </source>
</evidence>
<evidence type="ECO:0000256" key="8">
    <source>
        <dbReference type="ARBA" id="ARBA00048428"/>
    </source>
</evidence>
<comment type="catalytic activity">
    <reaction evidence="8">
        <text>arsenic triglutathione + 3 [thioredoxin]-dithiol + 3 S-adenosyl-L-methionine = trimethylarsine + 3 [thioredoxin]-disulfide + 3 glutathione + 3 S-adenosyl-L-homocysteine + 3 H(+)</text>
        <dbReference type="Rhea" id="RHEA:69432"/>
        <dbReference type="Rhea" id="RHEA-COMP:10698"/>
        <dbReference type="Rhea" id="RHEA-COMP:10700"/>
        <dbReference type="ChEBI" id="CHEBI:15378"/>
        <dbReference type="ChEBI" id="CHEBI:27130"/>
        <dbReference type="ChEBI" id="CHEBI:29950"/>
        <dbReference type="ChEBI" id="CHEBI:50058"/>
        <dbReference type="ChEBI" id="CHEBI:57856"/>
        <dbReference type="ChEBI" id="CHEBI:57925"/>
        <dbReference type="ChEBI" id="CHEBI:59789"/>
        <dbReference type="ChEBI" id="CHEBI:183640"/>
        <dbReference type="EC" id="2.1.1.137"/>
    </reaction>
</comment>
<dbReference type="InterPro" id="IPR029063">
    <property type="entry name" value="SAM-dependent_MTases_sf"/>
</dbReference>
<keyword evidence="2" id="KW-0949">S-adenosyl-L-methionine</keyword>
<evidence type="ECO:0000256" key="3">
    <source>
        <dbReference type="ARBA" id="ARBA00034487"/>
    </source>
</evidence>
<comment type="catalytic activity">
    <reaction evidence="6">
        <text>arsenic triglutathione + [thioredoxin]-dithiol + S-adenosyl-L-methionine + 2 H2O = methylarsonous acid + [thioredoxin]-disulfide + 3 glutathione + S-adenosyl-L-homocysteine + H(+)</text>
        <dbReference type="Rhea" id="RHEA:69460"/>
        <dbReference type="Rhea" id="RHEA-COMP:10698"/>
        <dbReference type="Rhea" id="RHEA-COMP:10700"/>
        <dbReference type="ChEBI" id="CHEBI:15377"/>
        <dbReference type="ChEBI" id="CHEBI:15378"/>
        <dbReference type="ChEBI" id="CHEBI:17826"/>
        <dbReference type="ChEBI" id="CHEBI:29950"/>
        <dbReference type="ChEBI" id="CHEBI:50058"/>
        <dbReference type="ChEBI" id="CHEBI:57856"/>
        <dbReference type="ChEBI" id="CHEBI:57925"/>
        <dbReference type="ChEBI" id="CHEBI:59789"/>
        <dbReference type="ChEBI" id="CHEBI:183640"/>
        <dbReference type="EC" id="2.1.1.137"/>
    </reaction>
</comment>
<dbReference type="STRING" id="59925.EU91_0583"/>
<gene>
    <name evidence="10" type="ORF">EU91_0583</name>
</gene>
<evidence type="ECO:0000313" key="10">
    <source>
        <dbReference type="EMBL" id="KGF88648.1"/>
    </source>
</evidence>
<dbReference type="GO" id="GO:0032259">
    <property type="term" value="P:methylation"/>
    <property type="evidence" value="ECO:0007669"/>
    <property type="project" value="UniProtKB-KW"/>
</dbReference>
<dbReference type="InterPro" id="IPR025714">
    <property type="entry name" value="Methyltranfer_dom"/>
</dbReference>
<comment type="catalytic activity">
    <reaction evidence="7">
        <text>arsenic triglutathione + 2 [thioredoxin]-dithiol + 2 S-adenosyl-L-methionine + H2O = dimethylarsinous acid + 2 [thioredoxin]-disulfide + 3 glutathione + 2 S-adenosyl-L-homocysteine + 2 H(+)</text>
        <dbReference type="Rhea" id="RHEA:69464"/>
        <dbReference type="Rhea" id="RHEA-COMP:10698"/>
        <dbReference type="Rhea" id="RHEA-COMP:10700"/>
        <dbReference type="ChEBI" id="CHEBI:15377"/>
        <dbReference type="ChEBI" id="CHEBI:15378"/>
        <dbReference type="ChEBI" id="CHEBI:23808"/>
        <dbReference type="ChEBI" id="CHEBI:29950"/>
        <dbReference type="ChEBI" id="CHEBI:50058"/>
        <dbReference type="ChEBI" id="CHEBI:57856"/>
        <dbReference type="ChEBI" id="CHEBI:57925"/>
        <dbReference type="ChEBI" id="CHEBI:59789"/>
        <dbReference type="ChEBI" id="CHEBI:183640"/>
        <dbReference type="EC" id="2.1.1.137"/>
    </reaction>
</comment>
<dbReference type="Gene3D" id="3.40.50.150">
    <property type="entry name" value="Vaccinia Virus protein VP39"/>
    <property type="match status" value="1"/>
</dbReference>
<organism evidence="10 11">
    <name type="scientific">Prochlorococcus marinus str. GP2</name>
    <dbReference type="NCBI Taxonomy" id="59925"/>
    <lineage>
        <taxon>Bacteria</taxon>
        <taxon>Bacillati</taxon>
        <taxon>Cyanobacteriota</taxon>
        <taxon>Cyanophyceae</taxon>
        <taxon>Synechococcales</taxon>
        <taxon>Prochlorococcaceae</taxon>
        <taxon>Prochlorococcus</taxon>
    </lineage>
</organism>
<dbReference type="EC" id="2.1.1.137" evidence="4"/>
<dbReference type="InterPro" id="IPR026669">
    <property type="entry name" value="Arsenite_MeTrfase-like"/>
</dbReference>
<dbReference type="CDD" id="cd02440">
    <property type="entry name" value="AdoMet_MTases"/>
    <property type="match status" value="1"/>
</dbReference>
<evidence type="ECO:0000256" key="1">
    <source>
        <dbReference type="ARBA" id="ARBA00022679"/>
    </source>
</evidence>
<keyword evidence="10" id="KW-0489">Methyltransferase</keyword>
<dbReference type="PANTHER" id="PTHR43675:SF8">
    <property type="entry name" value="ARSENITE METHYLTRANSFERASE"/>
    <property type="match status" value="1"/>
</dbReference>
<comment type="caution">
    <text evidence="10">The sequence shown here is derived from an EMBL/GenBank/DDBJ whole genome shotgun (WGS) entry which is preliminary data.</text>
</comment>
<feature type="domain" description="Methyltransferase" evidence="9">
    <location>
        <begin position="84"/>
        <end position="230"/>
    </location>
</feature>
<sequence>MAIFINSPLKNMSESCCNTNTSNKAPNQFDHKDAIQERYGSAAQEKESCLCTPVGFNPVLLEAIPQEVIERDYGCGDPTKYVQKNDIVLDLGSGSGKNAFICAQIVGKEGKVIGVDQNPDMLSLSRSASKEVTKNIGFNNTEFLEGSIEKLDELDKDLNPLIADKSVDIILSNCVLNLVSPESRNNLLNNIKRVLNDNGRIAISDIVSNKKVPLRLQNDHDLWTGCISGAWYEPDFISDFKELGFKNLKFAERSAEPWKVIEDIEFRTVTLVGNI</sequence>
<name>A0A0A1ZKC1_PROMR</name>
<reference evidence="11" key="1">
    <citation type="journal article" date="2014" name="Sci. Data">
        <title>Genomes of diverse isolates of the marine cyanobacterium Prochlorococcus.</title>
        <authorList>
            <person name="Biller S."/>
            <person name="Berube P."/>
            <person name="Thompson J."/>
            <person name="Kelly L."/>
            <person name="Roggensack S."/>
            <person name="Awad L."/>
            <person name="Roache-Johnson K."/>
            <person name="Ding H."/>
            <person name="Giovannoni S.J."/>
            <person name="Moore L.R."/>
            <person name="Chisholm S.W."/>
        </authorList>
    </citation>
    <scope>NUCLEOTIDE SEQUENCE [LARGE SCALE GENOMIC DNA]</scope>
    <source>
        <strain evidence="11">GP2</strain>
    </source>
</reference>
<evidence type="ECO:0000256" key="6">
    <source>
        <dbReference type="ARBA" id="ARBA00047941"/>
    </source>
</evidence>
<evidence type="ECO:0000313" key="11">
    <source>
        <dbReference type="Proteomes" id="UP000030598"/>
    </source>
</evidence>
<evidence type="ECO:0000256" key="5">
    <source>
        <dbReference type="ARBA" id="ARBA00034545"/>
    </source>
</evidence>
<protein>
    <recommendedName>
        <fullName evidence="5">Arsenite methyltransferase</fullName>
        <ecNumber evidence="4">2.1.1.137</ecNumber>
    </recommendedName>
</protein>
<evidence type="ECO:0000259" key="9">
    <source>
        <dbReference type="Pfam" id="PF13847"/>
    </source>
</evidence>
<dbReference type="eggNOG" id="COG2226">
    <property type="taxonomic scope" value="Bacteria"/>
</dbReference>
<evidence type="ECO:0000256" key="4">
    <source>
        <dbReference type="ARBA" id="ARBA00034521"/>
    </source>
</evidence>
<dbReference type="AlphaFoldDB" id="A0A0A1ZKC1"/>